<evidence type="ECO:0000313" key="2">
    <source>
        <dbReference type="EMBL" id="PYH46593.1"/>
    </source>
</evidence>
<dbReference type="RefSeq" id="XP_025432575.1">
    <property type="nucleotide sequence ID" value="XM_025570845.1"/>
</dbReference>
<dbReference type="InterPro" id="IPR047092">
    <property type="entry name" value="AFUB_07903/YDR124W-like_hel"/>
</dbReference>
<accession>A0A318ZQA9</accession>
<keyword evidence="3" id="KW-1185">Reference proteome</keyword>
<gene>
    <name evidence="2" type="ORF">BP01DRAFT_17779</name>
</gene>
<evidence type="ECO:0000259" key="1">
    <source>
        <dbReference type="Pfam" id="PF11001"/>
    </source>
</evidence>
<dbReference type="EMBL" id="KZ821227">
    <property type="protein sequence ID" value="PYH46593.1"/>
    <property type="molecule type" value="Genomic_DNA"/>
</dbReference>
<feature type="domain" description="Subtelomeric hrmA-associated cluster protein AFUB-079030/YDR124W-like helical bundle" evidence="1">
    <location>
        <begin position="153"/>
        <end position="265"/>
    </location>
</feature>
<proteinExistence type="predicted"/>
<evidence type="ECO:0000313" key="3">
    <source>
        <dbReference type="Proteomes" id="UP000248349"/>
    </source>
</evidence>
<organism evidence="2 3">
    <name type="scientific">Aspergillus saccharolyticus JOP 1030-1</name>
    <dbReference type="NCBI Taxonomy" id="1450539"/>
    <lineage>
        <taxon>Eukaryota</taxon>
        <taxon>Fungi</taxon>
        <taxon>Dikarya</taxon>
        <taxon>Ascomycota</taxon>
        <taxon>Pezizomycotina</taxon>
        <taxon>Eurotiomycetes</taxon>
        <taxon>Eurotiomycetidae</taxon>
        <taxon>Eurotiales</taxon>
        <taxon>Aspergillaceae</taxon>
        <taxon>Aspergillus</taxon>
        <taxon>Aspergillus subgen. Circumdati</taxon>
    </lineage>
</organism>
<name>A0A318ZQA9_9EURO</name>
<dbReference type="Pfam" id="PF11001">
    <property type="entry name" value="AFUB_07903_YDR124W_hel"/>
    <property type="match status" value="1"/>
</dbReference>
<reference evidence="2 3" key="1">
    <citation type="submission" date="2016-12" db="EMBL/GenBank/DDBJ databases">
        <title>The genomes of Aspergillus section Nigri reveals drivers in fungal speciation.</title>
        <authorList>
            <consortium name="DOE Joint Genome Institute"/>
            <person name="Vesth T.C."/>
            <person name="Nybo J."/>
            <person name="Theobald S."/>
            <person name="Brandl J."/>
            <person name="Frisvad J.C."/>
            <person name="Nielsen K.F."/>
            <person name="Lyhne E.K."/>
            <person name="Kogle M.E."/>
            <person name="Kuo A."/>
            <person name="Riley R."/>
            <person name="Clum A."/>
            <person name="Nolan M."/>
            <person name="Lipzen A."/>
            <person name="Salamov A."/>
            <person name="Henrissat B."/>
            <person name="Wiebenga A."/>
            <person name="De Vries R.P."/>
            <person name="Grigoriev I.V."/>
            <person name="Mortensen U.H."/>
            <person name="Andersen M.R."/>
            <person name="Baker S.E."/>
        </authorList>
    </citation>
    <scope>NUCLEOTIDE SEQUENCE [LARGE SCALE GENOMIC DNA]</scope>
    <source>
        <strain evidence="2 3">JOP 1030-1</strain>
    </source>
</reference>
<protein>
    <recommendedName>
        <fullName evidence="1">Subtelomeric hrmA-associated cluster protein AFUB-079030/YDR124W-like helical bundle domain-containing protein</fullName>
    </recommendedName>
</protein>
<dbReference type="Proteomes" id="UP000248349">
    <property type="component" value="Unassembled WGS sequence"/>
</dbReference>
<dbReference type="GeneID" id="37072073"/>
<dbReference type="AlphaFoldDB" id="A0A318ZQA9"/>
<sequence length="356" mass="42133">MTQPTLSQSIIAEYKTSRSPFLSLAEKESVRKHFAEILEYLSLESRREALGMWRKLQNYQRSQNSDYVNPGNGTFKELVDIFCEHDSNMLQGWINKLRLDAHSHLILRYILDLRKQEEHFDSSCNLIDSVIPIQLIHPRFMNESSVGSNLPTREDLLTRYKETFLKISSHSCRRIAAAVVSYIDPLYSSRRRWHGERCPDWWPRDMKYEIISRMRDSNLLELLMFLLHDLYFQGIRSNNWDEATRKLSLFKHEWDTLQVILDIRKEEESGHTNIGLKSVILTDYVLLARCDDKLVWLSGFPESRFLVNKTITQQFAKEVSKKRFKRGIPMRIQRPCTQEQLQKYRIVAGLQPSYRQ</sequence>